<keyword evidence="3" id="KW-1185">Reference proteome</keyword>
<dbReference type="RefSeq" id="XP_053019619.1">
    <property type="nucleotide sequence ID" value="XM_053168407.1"/>
</dbReference>
<keyword evidence="1" id="KW-0732">Signal</keyword>
<gene>
    <name evidence="2" type="ORF">PtA15_4A515</name>
</gene>
<organism evidence="2 3">
    <name type="scientific">Puccinia triticina</name>
    <dbReference type="NCBI Taxonomy" id="208348"/>
    <lineage>
        <taxon>Eukaryota</taxon>
        <taxon>Fungi</taxon>
        <taxon>Dikarya</taxon>
        <taxon>Basidiomycota</taxon>
        <taxon>Pucciniomycotina</taxon>
        <taxon>Pucciniomycetes</taxon>
        <taxon>Pucciniales</taxon>
        <taxon>Pucciniaceae</taxon>
        <taxon>Puccinia</taxon>
    </lineage>
</organism>
<sequence length="396" mass="45829">MLLTKILVSLQLLHYYGISAYSVPKSPNILVKRAPMDRFFEIFTGWRSAPDLSSAREIQPGREAENIGELQAGGSDVRKGLKLADETRSEKFRPIEPTHVIEERLQSEFLDKSLEDLWIENSSEPKKREMSKIMKENFEYIRKYTNGESGEYLEGEVQDFYKSMSSRQGIMAFYTSSDEKMKKLSIDFLNQSLESLGKQLSNKDRGKVLNTIQGRLAKHIQEKTYDEQLSGLISNLIKNKKVKLHANEPDEDPILTEVQTQMLFRIRDDKFLPDGKKMKTSQGVNYLGNYEELLHQMSVAEWSLFGKLLSYRKDINKLNSEEEIRPLAEELMEILPNSEEKKAMLDAVQYVDLLDKTENLRIIPKNTLKDLSYDDHQILQDFAVAQLGHTMRIKYQ</sequence>
<feature type="signal peptide" evidence="1">
    <location>
        <begin position="1"/>
        <end position="20"/>
    </location>
</feature>
<feature type="chain" id="PRO_5046880385" evidence="1">
    <location>
        <begin position="21"/>
        <end position="396"/>
    </location>
</feature>
<name>A0ABY7CG36_9BASI</name>
<protein>
    <submittedName>
        <fullName evidence="2">Uncharacterized protein</fullName>
    </submittedName>
</protein>
<evidence type="ECO:0000313" key="3">
    <source>
        <dbReference type="Proteomes" id="UP001164743"/>
    </source>
</evidence>
<dbReference type="GeneID" id="77809302"/>
<dbReference type="EMBL" id="CP110424">
    <property type="protein sequence ID" value="WAQ84064.1"/>
    <property type="molecule type" value="Genomic_DNA"/>
</dbReference>
<evidence type="ECO:0000256" key="1">
    <source>
        <dbReference type="SAM" id="SignalP"/>
    </source>
</evidence>
<accession>A0ABY7CG36</accession>
<proteinExistence type="predicted"/>
<evidence type="ECO:0000313" key="2">
    <source>
        <dbReference type="EMBL" id="WAQ84064.1"/>
    </source>
</evidence>
<dbReference type="Proteomes" id="UP001164743">
    <property type="component" value="Chromosome 4A"/>
</dbReference>
<reference evidence="2" key="1">
    <citation type="submission" date="2022-10" db="EMBL/GenBank/DDBJ databases">
        <title>Puccinia triticina Genome sequencing and assembly.</title>
        <authorList>
            <person name="Li C."/>
        </authorList>
    </citation>
    <scope>NUCLEOTIDE SEQUENCE</scope>
    <source>
        <strain evidence="2">Pt15</strain>
    </source>
</reference>